<dbReference type="SUPFAM" id="SSF56112">
    <property type="entry name" value="Protein kinase-like (PK-like)"/>
    <property type="match status" value="1"/>
</dbReference>
<evidence type="ECO:0000313" key="2">
    <source>
        <dbReference type="EMBL" id="OJT04184.1"/>
    </source>
</evidence>
<name>A0A1M2V9B0_TRAPU</name>
<protein>
    <recommendedName>
        <fullName evidence="1">Fungal-type protein kinase domain-containing protein</fullName>
    </recommendedName>
</protein>
<evidence type="ECO:0000259" key="1">
    <source>
        <dbReference type="Pfam" id="PF17667"/>
    </source>
</evidence>
<reference evidence="2 3" key="1">
    <citation type="submission" date="2016-10" db="EMBL/GenBank/DDBJ databases">
        <title>Genome sequence of the basidiomycete white-rot fungus Trametes pubescens.</title>
        <authorList>
            <person name="Makela M.R."/>
            <person name="Granchi Z."/>
            <person name="Peng M."/>
            <person name="De Vries R.P."/>
            <person name="Grigoriev I."/>
            <person name="Riley R."/>
            <person name="Hilden K."/>
        </authorList>
    </citation>
    <scope>NUCLEOTIDE SEQUENCE [LARGE SCALE GENOMIC DNA]</scope>
    <source>
        <strain evidence="2 3">FBCC735</strain>
    </source>
</reference>
<dbReference type="Proteomes" id="UP000184267">
    <property type="component" value="Unassembled WGS sequence"/>
</dbReference>
<dbReference type="STRING" id="154538.A0A1M2V9B0"/>
<dbReference type="EMBL" id="MNAD01001557">
    <property type="protein sequence ID" value="OJT04184.1"/>
    <property type="molecule type" value="Genomic_DNA"/>
</dbReference>
<dbReference type="AlphaFoldDB" id="A0A1M2V9B0"/>
<feature type="domain" description="Fungal-type protein kinase" evidence="1">
    <location>
        <begin position="238"/>
        <end position="454"/>
    </location>
</feature>
<dbReference type="OMA" id="ENTRIMY"/>
<keyword evidence="3" id="KW-1185">Reference proteome</keyword>
<dbReference type="InterPro" id="IPR040976">
    <property type="entry name" value="Pkinase_fungal"/>
</dbReference>
<gene>
    <name evidence="2" type="ORF">TRAPUB_5136</name>
</gene>
<evidence type="ECO:0000313" key="3">
    <source>
        <dbReference type="Proteomes" id="UP000184267"/>
    </source>
</evidence>
<dbReference type="GO" id="GO:0004672">
    <property type="term" value="F:protein kinase activity"/>
    <property type="evidence" value="ECO:0007669"/>
    <property type="project" value="InterPro"/>
</dbReference>
<dbReference type="Pfam" id="PF17667">
    <property type="entry name" value="Pkinase_fungal"/>
    <property type="match status" value="1"/>
</dbReference>
<accession>A0A1M2V9B0</accession>
<dbReference type="InterPro" id="IPR008266">
    <property type="entry name" value="Tyr_kinase_AS"/>
</dbReference>
<sequence length="661" mass="75338">MPRTLGIRLAAHPDDSYDEGIHQVADFPDHLVETFVADEGLSSPELAGRRLRWFARSFLRNNPDRAGIYCLDIIKNGFQVYYGDFMEFSRTEPMAWDNDGLKVLMSYVYSLYDPPANHYLRDPTMVWHKGDKRSTMSIVSNGEIFPDVRSIFAQGPGAERTEVFLAGRHPTRQAIIKECYRIPPFPGHTGGWGDHFVEAEILVNIHRLGFVPGVVRLAHEELVPFGAQGQTRITTVHNSSRVKHRMVLADVGQSLLRAKSVNDLLMAVYDVLEVHRTLANRAKVLHRDMSINNILMYPRWAQATNAQVLEGIPPFIDDVLDGELRTPGERAPRCLLIDFDLATSFGSPFDDFVNLQERFGTRSYVARAVAVGYTVFARHTPLYMPELSEAAQDLYINAYGYERFHKYNDYDDAEFHGGRPHTDDEDVWASANRVRNVSYDHRWEYDVESVYWTMYSALLRVLPQGYIDEKNSLARNALWQYWHILRSHEFNNRLGPNECENLPQDTRTPLLDCPPDAFVAPFAPVMSDVARLLFDIAQHVRIPYVAMFIKPRHDDHLHEAVQRLILNYLVRHTGDPIKLTPGRLRTSALEADVPTQVLEGPDVYLSETDSGAEDANWPFQDLSEPTAREAGSLVVSPLLTGTWSYPYFGEDERARKSPCSE</sequence>
<dbReference type="Gene3D" id="1.10.510.10">
    <property type="entry name" value="Transferase(Phosphotransferase) domain 1"/>
    <property type="match status" value="1"/>
</dbReference>
<dbReference type="PROSITE" id="PS00109">
    <property type="entry name" value="PROTEIN_KINASE_TYR"/>
    <property type="match status" value="1"/>
</dbReference>
<comment type="caution">
    <text evidence="2">The sequence shown here is derived from an EMBL/GenBank/DDBJ whole genome shotgun (WGS) entry which is preliminary data.</text>
</comment>
<organism evidence="2 3">
    <name type="scientific">Trametes pubescens</name>
    <name type="common">White-rot fungus</name>
    <dbReference type="NCBI Taxonomy" id="154538"/>
    <lineage>
        <taxon>Eukaryota</taxon>
        <taxon>Fungi</taxon>
        <taxon>Dikarya</taxon>
        <taxon>Basidiomycota</taxon>
        <taxon>Agaricomycotina</taxon>
        <taxon>Agaricomycetes</taxon>
        <taxon>Polyporales</taxon>
        <taxon>Polyporaceae</taxon>
        <taxon>Trametes</taxon>
    </lineage>
</organism>
<dbReference type="OrthoDB" id="5569250at2759"/>
<dbReference type="InterPro" id="IPR011009">
    <property type="entry name" value="Kinase-like_dom_sf"/>
</dbReference>
<proteinExistence type="predicted"/>